<dbReference type="PANTHER" id="PTHR37422:SF23">
    <property type="entry name" value="TEICHURONIC ACID BIOSYNTHESIS PROTEIN TUAE"/>
    <property type="match status" value="1"/>
</dbReference>
<evidence type="ECO:0000256" key="1">
    <source>
        <dbReference type="ARBA" id="ARBA00004141"/>
    </source>
</evidence>
<evidence type="ECO:0000256" key="4">
    <source>
        <dbReference type="ARBA" id="ARBA00023136"/>
    </source>
</evidence>
<comment type="caution">
    <text evidence="7">The sequence shown here is derived from an EMBL/GenBank/DDBJ whole genome shotgun (WGS) entry which is preliminary data.</text>
</comment>
<evidence type="ECO:0000313" key="7">
    <source>
        <dbReference type="EMBL" id="MBE1507167.1"/>
    </source>
</evidence>
<feature type="transmembrane region" description="Helical" evidence="5">
    <location>
        <begin position="407"/>
        <end position="424"/>
    </location>
</feature>
<dbReference type="Proteomes" id="UP000620262">
    <property type="component" value="Unassembled WGS sequence"/>
</dbReference>
<gene>
    <name evidence="7" type="ORF">H4W29_004412</name>
</gene>
<feature type="transmembrane region" description="Helical" evidence="5">
    <location>
        <begin position="372"/>
        <end position="395"/>
    </location>
</feature>
<feature type="transmembrane region" description="Helical" evidence="5">
    <location>
        <begin position="430"/>
        <end position="450"/>
    </location>
</feature>
<keyword evidence="2 5" id="KW-0812">Transmembrane</keyword>
<dbReference type="RefSeq" id="WP_210332349.1">
    <property type="nucleotide sequence ID" value="NZ_BAAAVL010000004.1"/>
</dbReference>
<feature type="transmembrane region" description="Helical" evidence="5">
    <location>
        <begin position="138"/>
        <end position="160"/>
    </location>
</feature>
<evidence type="ECO:0000256" key="5">
    <source>
        <dbReference type="SAM" id="Phobius"/>
    </source>
</evidence>
<evidence type="ECO:0000256" key="2">
    <source>
        <dbReference type="ARBA" id="ARBA00022692"/>
    </source>
</evidence>
<keyword evidence="3 5" id="KW-1133">Transmembrane helix</keyword>
<keyword evidence="8" id="KW-1185">Reference proteome</keyword>
<reference evidence="7 8" key="1">
    <citation type="submission" date="2020-10" db="EMBL/GenBank/DDBJ databases">
        <title>Sequencing the genomes of 1000 actinobacteria strains.</title>
        <authorList>
            <person name="Klenk H.-P."/>
        </authorList>
    </citation>
    <scope>NUCLEOTIDE SEQUENCE [LARGE SCALE GENOMIC DNA]</scope>
    <source>
        <strain evidence="7 8">DSM 7307</strain>
    </source>
</reference>
<feature type="transmembrane region" description="Helical" evidence="5">
    <location>
        <begin position="109"/>
        <end position="129"/>
    </location>
</feature>
<evidence type="ECO:0000256" key="3">
    <source>
        <dbReference type="ARBA" id="ARBA00022989"/>
    </source>
</evidence>
<sequence length="477" mass="52044">MKTIIAGLYSTVVLAAVIPFGLVDAKPFAAVAICMFALGLAALLLFGEPRRARWVFVSALLLFIITSAWIVIQTVRIPWPSLVNPIWKDADALAGTSRDTISVAPADTLASLLYIALPVMTFLTGLIIADTDRRARRILMMLAVGAGLISLFGLGQFLLFPKMLLTESKRYYLDSLTAVFVNRNTAATFLGLSFLILATFASENGRAYFGFSSAPSGSFNEGLRFWIFAGLGLSCLTALMLTQSRAGLFATGLGSIFYLPYLAGQWKSRRSRLSPQAGTSVTRRWFTVAGAIALVLVFATIFGGRAILRADQRGTDDDRFCVWSDTIHALSQNWLQGTGFGTFRTVFSAYRTPDCGIGGIVDRAHSSYLEGFLTLGIIFPVVVCLIFFVLMRAFWSGYQARRRLRHYSILGCSGTLLTAVHSAVDFSIQIPGFAVFFSAFLATIISICCGREERASENKKDLPSGVRIERPAEILGI</sequence>
<protein>
    <recommendedName>
        <fullName evidence="6">O-antigen ligase-related domain-containing protein</fullName>
    </recommendedName>
</protein>
<dbReference type="EMBL" id="JADBEC010000002">
    <property type="protein sequence ID" value="MBE1507167.1"/>
    <property type="molecule type" value="Genomic_DNA"/>
</dbReference>
<feature type="transmembrane region" description="Helical" evidence="5">
    <location>
        <begin position="223"/>
        <end position="241"/>
    </location>
</feature>
<dbReference type="PANTHER" id="PTHR37422">
    <property type="entry name" value="TEICHURONIC ACID BIOSYNTHESIS PROTEIN TUAE"/>
    <property type="match status" value="1"/>
</dbReference>
<organism evidence="7 8">
    <name type="scientific">Rhizobium viscosum</name>
    <name type="common">Arthrobacter viscosus</name>
    <dbReference type="NCBI Taxonomy" id="1673"/>
    <lineage>
        <taxon>Bacteria</taxon>
        <taxon>Pseudomonadati</taxon>
        <taxon>Pseudomonadota</taxon>
        <taxon>Alphaproteobacteria</taxon>
        <taxon>Hyphomicrobiales</taxon>
        <taxon>Rhizobiaceae</taxon>
        <taxon>Rhizobium/Agrobacterium group</taxon>
        <taxon>Rhizobium</taxon>
    </lineage>
</organism>
<proteinExistence type="predicted"/>
<dbReference type="InterPro" id="IPR007016">
    <property type="entry name" value="O-antigen_ligase-rel_domated"/>
</dbReference>
<evidence type="ECO:0000313" key="8">
    <source>
        <dbReference type="Proteomes" id="UP000620262"/>
    </source>
</evidence>
<feature type="transmembrane region" description="Helical" evidence="5">
    <location>
        <begin position="180"/>
        <end position="202"/>
    </location>
</feature>
<comment type="subcellular location">
    <subcellularLocation>
        <location evidence="1">Membrane</location>
        <topology evidence="1">Multi-pass membrane protein</topology>
    </subcellularLocation>
</comment>
<feature type="transmembrane region" description="Helical" evidence="5">
    <location>
        <begin position="285"/>
        <end position="308"/>
    </location>
</feature>
<keyword evidence="4 5" id="KW-0472">Membrane</keyword>
<dbReference type="InterPro" id="IPR051533">
    <property type="entry name" value="WaaL-like"/>
</dbReference>
<feature type="transmembrane region" description="Helical" evidence="5">
    <location>
        <begin position="25"/>
        <end position="47"/>
    </location>
</feature>
<name>A0ABR9IVC6_RHIVS</name>
<feature type="transmembrane region" description="Helical" evidence="5">
    <location>
        <begin position="247"/>
        <end position="264"/>
    </location>
</feature>
<feature type="domain" description="O-antigen ligase-related" evidence="6">
    <location>
        <begin position="234"/>
        <end position="378"/>
    </location>
</feature>
<feature type="transmembrane region" description="Helical" evidence="5">
    <location>
        <begin position="54"/>
        <end position="72"/>
    </location>
</feature>
<accession>A0ABR9IVC6</accession>
<evidence type="ECO:0000259" key="6">
    <source>
        <dbReference type="Pfam" id="PF04932"/>
    </source>
</evidence>
<dbReference type="Pfam" id="PF04932">
    <property type="entry name" value="Wzy_C"/>
    <property type="match status" value="1"/>
</dbReference>